<dbReference type="OrthoDB" id="3687641at2759"/>
<comment type="caution">
    <text evidence="2">The sequence shown here is derived from an EMBL/GenBank/DDBJ whole genome shotgun (WGS) entry which is preliminary data.</text>
</comment>
<evidence type="ECO:0000313" key="3">
    <source>
        <dbReference type="Proteomes" id="UP001138500"/>
    </source>
</evidence>
<feature type="compositionally biased region" description="Polar residues" evidence="1">
    <location>
        <begin position="20"/>
        <end position="29"/>
    </location>
</feature>
<evidence type="ECO:0000256" key="1">
    <source>
        <dbReference type="SAM" id="MobiDB-lite"/>
    </source>
</evidence>
<name>A0A9W7VZ18_9PEZI</name>
<sequence length="80" mass="9464">MRFVRDVTCNADDTPRYTTDEPSPETGSNDAYYRYSHEELGVDYPEIQRFVWCPEGRPYRQEVDKYFVVDYDEPRGSGII</sequence>
<accession>A0A9W7VZ18</accession>
<dbReference type="EMBL" id="RIBY02002334">
    <property type="protein sequence ID" value="KAH9819348.1"/>
    <property type="molecule type" value="Genomic_DNA"/>
</dbReference>
<gene>
    <name evidence="2" type="ORF">Tdes44962_MAKER05294</name>
</gene>
<proteinExistence type="predicted"/>
<keyword evidence="3" id="KW-1185">Reference proteome</keyword>
<organism evidence="2 3">
    <name type="scientific">Teratosphaeria destructans</name>
    <dbReference type="NCBI Taxonomy" id="418781"/>
    <lineage>
        <taxon>Eukaryota</taxon>
        <taxon>Fungi</taxon>
        <taxon>Dikarya</taxon>
        <taxon>Ascomycota</taxon>
        <taxon>Pezizomycotina</taxon>
        <taxon>Dothideomycetes</taxon>
        <taxon>Dothideomycetidae</taxon>
        <taxon>Mycosphaerellales</taxon>
        <taxon>Teratosphaeriaceae</taxon>
        <taxon>Teratosphaeria</taxon>
    </lineage>
</organism>
<reference evidence="2 3" key="1">
    <citation type="journal article" date="2018" name="IMA Fungus">
        <title>IMA Genome-F 10: Nine draft genome sequences of Claviceps purpurea s.lat., including C. arundinis, C. humidiphila, and C. cf. spartinae, pseudomolecules for the pitch canker pathogen Fusarium circinatum, draft genome of Davidsoniella eucalypti, Grosmannia galeiformis, Quambalaria eucalypti, and Teratosphaeria destructans.</title>
        <authorList>
            <person name="Wingfield B.D."/>
            <person name="Liu M."/>
            <person name="Nguyen H.D."/>
            <person name="Lane F.A."/>
            <person name="Morgan S.W."/>
            <person name="De Vos L."/>
            <person name="Wilken P.M."/>
            <person name="Duong T.A."/>
            <person name="Aylward J."/>
            <person name="Coetzee M.P."/>
            <person name="Dadej K."/>
            <person name="De Beer Z.W."/>
            <person name="Findlay W."/>
            <person name="Havenga M."/>
            <person name="Kolarik M."/>
            <person name="Menzies J.G."/>
            <person name="Naidoo K."/>
            <person name="Pochopski O."/>
            <person name="Shoukouhi P."/>
            <person name="Santana Q.C."/>
            <person name="Seifert K.A."/>
            <person name="Soal N."/>
            <person name="Steenkamp E.T."/>
            <person name="Tatham C.T."/>
            <person name="van der Nest M.A."/>
            <person name="Wingfield M.J."/>
        </authorList>
    </citation>
    <scope>NUCLEOTIDE SEQUENCE [LARGE SCALE GENOMIC DNA]</scope>
    <source>
        <strain evidence="2">CMW44962</strain>
    </source>
</reference>
<reference evidence="2 3" key="2">
    <citation type="journal article" date="2021" name="Curr. Genet.">
        <title>Genetic response to nitrogen starvation in the aggressive Eucalyptus foliar pathogen Teratosphaeria destructans.</title>
        <authorList>
            <person name="Havenga M."/>
            <person name="Wingfield B.D."/>
            <person name="Wingfield M.J."/>
            <person name="Dreyer L.L."/>
            <person name="Roets F."/>
            <person name="Aylward J."/>
        </authorList>
    </citation>
    <scope>NUCLEOTIDE SEQUENCE [LARGE SCALE GENOMIC DNA]</scope>
    <source>
        <strain evidence="2">CMW44962</strain>
    </source>
</reference>
<dbReference type="Proteomes" id="UP001138500">
    <property type="component" value="Unassembled WGS sequence"/>
</dbReference>
<protein>
    <submittedName>
        <fullName evidence="2">Uncharacterized protein</fullName>
    </submittedName>
</protein>
<evidence type="ECO:0000313" key="2">
    <source>
        <dbReference type="EMBL" id="KAH9819348.1"/>
    </source>
</evidence>
<feature type="region of interest" description="Disordered" evidence="1">
    <location>
        <begin position="1"/>
        <end position="31"/>
    </location>
</feature>
<dbReference type="AlphaFoldDB" id="A0A9W7VZ18"/>